<comment type="caution">
    <text evidence="1">The sequence shown here is derived from an EMBL/GenBank/DDBJ whole genome shotgun (WGS) entry which is preliminary data.</text>
</comment>
<dbReference type="OrthoDB" id="5772474at2"/>
<accession>A0A318D7L0</accession>
<keyword evidence="2" id="KW-1185">Reference proteome</keyword>
<gene>
    <name evidence="1" type="ORF">DL796_06990</name>
</gene>
<proteinExistence type="predicted"/>
<protein>
    <submittedName>
        <fullName evidence="1">Uncharacterized protein</fullName>
    </submittedName>
</protein>
<dbReference type="AlphaFoldDB" id="A0A318D7L0"/>
<evidence type="ECO:0000313" key="1">
    <source>
        <dbReference type="EMBL" id="PXF63184.1"/>
    </source>
</evidence>
<organism evidence="1 2">
    <name type="scientific">Kangiella spongicola</name>
    <dbReference type="NCBI Taxonomy" id="796379"/>
    <lineage>
        <taxon>Bacteria</taxon>
        <taxon>Pseudomonadati</taxon>
        <taxon>Pseudomonadota</taxon>
        <taxon>Gammaproteobacteria</taxon>
        <taxon>Kangiellales</taxon>
        <taxon>Kangiellaceae</taxon>
        <taxon>Kangiella</taxon>
    </lineage>
</organism>
<dbReference type="PROSITE" id="PS51257">
    <property type="entry name" value="PROKAR_LIPOPROTEIN"/>
    <property type="match status" value="1"/>
</dbReference>
<dbReference type="Proteomes" id="UP000247689">
    <property type="component" value="Unassembled WGS sequence"/>
</dbReference>
<reference evidence="1 2" key="1">
    <citation type="submission" date="2018-05" db="EMBL/GenBank/DDBJ databases">
        <title>Kangiella spongicola genome sequence.</title>
        <authorList>
            <person name="Maclea K.S."/>
            <person name="Goen A.E."/>
            <person name="Kelley C."/>
            <person name="Underriner A."/>
            <person name="Silverwood T."/>
            <person name="Trachtenberg A.M."/>
        </authorList>
    </citation>
    <scope>NUCLEOTIDE SEQUENCE [LARGE SCALE GENOMIC DNA]</scope>
    <source>
        <strain evidence="1 2">ATCC BAA-2076</strain>
    </source>
</reference>
<evidence type="ECO:0000313" key="2">
    <source>
        <dbReference type="Proteomes" id="UP000247689"/>
    </source>
</evidence>
<dbReference type="EMBL" id="QICH01000002">
    <property type="protein sequence ID" value="PXF63184.1"/>
    <property type="molecule type" value="Genomic_DNA"/>
</dbReference>
<dbReference type="RefSeq" id="WP_110200987.1">
    <property type="nucleotide sequence ID" value="NZ_QICH01000002.1"/>
</dbReference>
<sequence length="86" mass="9600">MPRAKAGLLIAISLGFMGLVGCNTTAKHDYLVENAEADDYVYIVDYEKMALIEAASRTSHSSVDTVWVNPPKKRIKRSELERMQGK</sequence>
<name>A0A318D7L0_9GAMM</name>